<dbReference type="Gene3D" id="2.60.120.680">
    <property type="entry name" value="GOLD domain"/>
    <property type="match status" value="1"/>
</dbReference>
<feature type="region of interest" description="Disordered" evidence="1">
    <location>
        <begin position="1"/>
        <end position="32"/>
    </location>
</feature>
<dbReference type="PANTHER" id="PTHR23324:SF83">
    <property type="entry name" value="SEC14-LIKE PROTEIN 2"/>
    <property type="match status" value="1"/>
</dbReference>
<dbReference type="InterPro" id="IPR036598">
    <property type="entry name" value="GOLD_dom_sf"/>
</dbReference>
<accession>A0A9J6H383</accession>
<evidence type="ECO:0000256" key="1">
    <source>
        <dbReference type="SAM" id="MobiDB-lite"/>
    </source>
</evidence>
<gene>
    <name evidence="2" type="ORF">HPB48_003157</name>
</gene>
<proteinExistence type="predicted"/>
<dbReference type="PANTHER" id="PTHR23324">
    <property type="entry name" value="SEC14 RELATED PROTEIN"/>
    <property type="match status" value="1"/>
</dbReference>
<evidence type="ECO:0000313" key="2">
    <source>
        <dbReference type="EMBL" id="KAH9381180.1"/>
    </source>
</evidence>
<keyword evidence="3" id="KW-1185">Reference proteome</keyword>
<sequence>MHGREPPASPLGRHPNRPGRGPSLPSLVCPGGEVPDEYRDQLAAKKLWGREGVQKRSVERRGRFELPLRVEEAGSRLRWSFQTAKGDLAFGVRFEPFKVAAGGVAAGEQMLEMHRVPSCSLVPEHGSLVCSRPGTCKRPAS</sequence>
<dbReference type="VEuPathDB" id="VectorBase:HLOH_056482"/>
<dbReference type="InterPro" id="IPR051064">
    <property type="entry name" value="SEC14/CRAL-TRIO_domain"/>
</dbReference>
<reference evidence="2 3" key="1">
    <citation type="journal article" date="2020" name="Cell">
        <title>Large-Scale Comparative Analyses of Tick Genomes Elucidate Their Genetic Diversity and Vector Capacities.</title>
        <authorList>
            <consortium name="Tick Genome and Microbiome Consortium (TIGMIC)"/>
            <person name="Jia N."/>
            <person name="Wang J."/>
            <person name="Shi W."/>
            <person name="Du L."/>
            <person name="Sun Y."/>
            <person name="Zhan W."/>
            <person name="Jiang J.F."/>
            <person name="Wang Q."/>
            <person name="Zhang B."/>
            <person name="Ji P."/>
            <person name="Bell-Sakyi L."/>
            <person name="Cui X.M."/>
            <person name="Yuan T.T."/>
            <person name="Jiang B.G."/>
            <person name="Yang W.F."/>
            <person name="Lam T.T."/>
            <person name="Chang Q.C."/>
            <person name="Ding S.J."/>
            <person name="Wang X.J."/>
            <person name="Zhu J.G."/>
            <person name="Ruan X.D."/>
            <person name="Zhao L."/>
            <person name="Wei J.T."/>
            <person name="Ye R.Z."/>
            <person name="Que T.C."/>
            <person name="Du C.H."/>
            <person name="Zhou Y.H."/>
            <person name="Cheng J.X."/>
            <person name="Dai P.F."/>
            <person name="Guo W.B."/>
            <person name="Han X.H."/>
            <person name="Huang E.J."/>
            <person name="Li L.F."/>
            <person name="Wei W."/>
            <person name="Gao Y.C."/>
            <person name="Liu J.Z."/>
            <person name="Shao H.Z."/>
            <person name="Wang X."/>
            <person name="Wang C.C."/>
            <person name="Yang T.C."/>
            <person name="Huo Q.B."/>
            <person name="Li W."/>
            <person name="Chen H.Y."/>
            <person name="Chen S.E."/>
            <person name="Zhou L.G."/>
            <person name="Ni X.B."/>
            <person name="Tian J.H."/>
            <person name="Sheng Y."/>
            <person name="Liu T."/>
            <person name="Pan Y.S."/>
            <person name="Xia L.Y."/>
            <person name="Li J."/>
            <person name="Zhao F."/>
            <person name="Cao W.C."/>
        </authorList>
    </citation>
    <scope>NUCLEOTIDE SEQUENCE [LARGE SCALE GENOMIC DNA]</scope>
    <source>
        <strain evidence="2">HaeL-2018</strain>
    </source>
</reference>
<dbReference type="Proteomes" id="UP000821853">
    <property type="component" value="Chromosome 9"/>
</dbReference>
<protein>
    <submittedName>
        <fullName evidence="2">Uncharacterized protein</fullName>
    </submittedName>
</protein>
<comment type="caution">
    <text evidence="2">The sequence shown here is derived from an EMBL/GenBank/DDBJ whole genome shotgun (WGS) entry which is preliminary data.</text>
</comment>
<dbReference type="AlphaFoldDB" id="A0A9J6H383"/>
<name>A0A9J6H383_HAELO</name>
<dbReference type="SUPFAM" id="SSF101576">
    <property type="entry name" value="Supernatant protein factor (SPF), C-terminal domain"/>
    <property type="match status" value="1"/>
</dbReference>
<dbReference type="GO" id="GO:0005737">
    <property type="term" value="C:cytoplasm"/>
    <property type="evidence" value="ECO:0007669"/>
    <property type="project" value="TreeGrafter"/>
</dbReference>
<evidence type="ECO:0000313" key="3">
    <source>
        <dbReference type="Proteomes" id="UP000821853"/>
    </source>
</evidence>
<organism evidence="2 3">
    <name type="scientific">Haemaphysalis longicornis</name>
    <name type="common">Bush tick</name>
    <dbReference type="NCBI Taxonomy" id="44386"/>
    <lineage>
        <taxon>Eukaryota</taxon>
        <taxon>Metazoa</taxon>
        <taxon>Ecdysozoa</taxon>
        <taxon>Arthropoda</taxon>
        <taxon>Chelicerata</taxon>
        <taxon>Arachnida</taxon>
        <taxon>Acari</taxon>
        <taxon>Parasitiformes</taxon>
        <taxon>Ixodida</taxon>
        <taxon>Ixodoidea</taxon>
        <taxon>Ixodidae</taxon>
        <taxon>Haemaphysalinae</taxon>
        <taxon>Haemaphysalis</taxon>
    </lineage>
</organism>
<dbReference type="OrthoDB" id="1434354at2759"/>
<dbReference type="InterPro" id="IPR036865">
    <property type="entry name" value="CRAL-TRIO_dom_sf"/>
</dbReference>
<dbReference type="Gene3D" id="3.40.525.10">
    <property type="entry name" value="CRAL-TRIO lipid binding domain"/>
    <property type="match status" value="1"/>
</dbReference>
<dbReference type="EMBL" id="JABSTR010000011">
    <property type="protein sequence ID" value="KAH9381180.1"/>
    <property type="molecule type" value="Genomic_DNA"/>
</dbReference>